<keyword evidence="1" id="KW-0433">Leucine-rich repeat</keyword>
<keyword evidence="7" id="KW-1185">Reference proteome</keyword>
<evidence type="ECO:0000256" key="4">
    <source>
        <dbReference type="ARBA" id="ARBA00022840"/>
    </source>
</evidence>
<dbReference type="PANTHER" id="PTHR24106">
    <property type="entry name" value="NACHT, LRR AND CARD DOMAINS-CONTAINING"/>
    <property type="match status" value="1"/>
</dbReference>
<dbReference type="Ensembl" id="ENSXCOT00000002962.1">
    <property type="protein sequence ID" value="ENSXCOP00000002925.1"/>
    <property type="gene ID" value="ENSXCOG00000002329.1"/>
</dbReference>
<keyword evidence="4" id="KW-0067">ATP-binding</keyword>
<dbReference type="GeneTree" id="ENSGT01150000286904"/>
<proteinExistence type="predicted"/>
<dbReference type="Pfam" id="PF14484">
    <property type="entry name" value="FISNA"/>
    <property type="match status" value="1"/>
</dbReference>
<accession>A0A3B5KY22</accession>
<evidence type="ECO:0000256" key="1">
    <source>
        <dbReference type="ARBA" id="ARBA00022614"/>
    </source>
</evidence>
<reference evidence="6" key="1">
    <citation type="submission" date="2025-08" db="UniProtKB">
        <authorList>
            <consortium name="Ensembl"/>
        </authorList>
    </citation>
    <scope>IDENTIFICATION</scope>
</reference>
<evidence type="ECO:0000259" key="5">
    <source>
        <dbReference type="PROSITE" id="PS50837"/>
    </source>
</evidence>
<evidence type="ECO:0000256" key="2">
    <source>
        <dbReference type="ARBA" id="ARBA00022737"/>
    </source>
</evidence>
<reference evidence="6" key="2">
    <citation type="submission" date="2025-09" db="UniProtKB">
        <authorList>
            <consortium name="Ensembl"/>
        </authorList>
    </citation>
    <scope>IDENTIFICATION</scope>
</reference>
<dbReference type="Pfam" id="PF05729">
    <property type="entry name" value="NACHT"/>
    <property type="match status" value="1"/>
</dbReference>
<evidence type="ECO:0000313" key="6">
    <source>
        <dbReference type="Ensembl" id="ENSXCOP00000002925.1"/>
    </source>
</evidence>
<dbReference type="InterPro" id="IPR027417">
    <property type="entry name" value="P-loop_NTPase"/>
</dbReference>
<dbReference type="InterPro" id="IPR051261">
    <property type="entry name" value="NLR"/>
</dbReference>
<dbReference type="Gene3D" id="3.80.10.10">
    <property type="entry name" value="Ribonuclease Inhibitor"/>
    <property type="match status" value="1"/>
</dbReference>
<dbReference type="Pfam" id="PF17776">
    <property type="entry name" value="NLRC4_HD2"/>
    <property type="match status" value="1"/>
</dbReference>
<keyword evidence="3" id="KW-0547">Nucleotide-binding</keyword>
<sequence>MWAVGRHYSEEVTSLPFLKARMFSVVSETQAAICQVKLKSSLAKRCQYLFEGNSWRGKLTPVNQIYTELNQTEAASLKPDDPETTISCEDIFKPGRDEQIRTLVTKGAAGIGKTLLTQKYTLDWAEGKTNRNIQFIFPFTFRELNLLKSQSITLVGLIHQFFPEIRKAGICSFEEFQIVFIFDGLDELQPPLDFHHTPVLIDVTEPSSVHTILVNLIRGKLLPSAHLWITTRPAAVHQIPIQYVDSEKEIRGFTDQRKKEYFRKRFQDKEHTNKIISHIETSRSLHTMCHIPVFCWITATVLDQVLKENKKTEMPKTLTELYIHFLVVQVSQDNEKYHKKVLTTDAIWNPETEKIFLAIGKLAFGHVLNRKRLFCFVHRSIQEFLAALYVFLVFMKTGDNLMRRSRSALQPESKFKQFYQSAVDKALESPDGYLDMFTRFLLGLSLKTNQDLLQGLLQKTKNAPQVQKTLVQHIKKNIRVCPSVEKSIRMFHWLNELNDHSLEEEIRLYLSGKVLEKELTSSQWSALIFVLLSSQKVLDVFDFKKFSKSKEALVWLAPVVKASKKSLLCSCNLSQRSSIHVVPVLTAENSCLRELDLSDNDLHDEGVDLLSFGLRSPKCRLKVLR</sequence>
<organism evidence="6 7">
    <name type="scientific">Xiphophorus couchianus</name>
    <name type="common">Monterrey platyfish</name>
    <dbReference type="NCBI Taxonomy" id="32473"/>
    <lineage>
        <taxon>Eukaryota</taxon>
        <taxon>Metazoa</taxon>
        <taxon>Chordata</taxon>
        <taxon>Craniata</taxon>
        <taxon>Vertebrata</taxon>
        <taxon>Euteleostomi</taxon>
        <taxon>Actinopterygii</taxon>
        <taxon>Neopterygii</taxon>
        <taxon>Teleostei</taxon>
        <taxon>Neoteleostei</taxon>
        <taxon>Acanthomorphata</taxon>
        <taxon>Ovalentaria</taxon>
        <taxon>Atherinomorphae</taxon>
        <taxon>Cyprinodontiformes</taxon>
        <taxon>Poeciliidae</taxon>
        <taxon>Poeciliinae</taxon>
        <taxon>Xiphophorus</taxon>
    </lineage>
</organism>
<name>A0A3B5KY22_9TELE</name>
<keyword evidence="2" id="KW-0677">Repeat</keyword>
<dbReference type="SUPFAM" id="SSF52047">
    <property type="entry name" value="RNI-like"/>
    <property type="match status" value="1"/>
</dbReference>
<dbReference type="Proteomes" id="UP000261380">
    <property type="component" value="Unplaced"/>
</dbReference>
<dbReference type="InterPro" id="IPR032675">
    <property type="entry name" value="LRR_dom_sf"/>
</dbReference>
<dbReference type="InterPro" id="IPR007111">
    <property type="entry name" value="NACHT_NTPase"/>
</dbReference>
<dbReference type="GO" id="GO:0005524">
    <property type="term" value="F:ATP binding"/>
    <property type="evidence" value="ECO:0007669"/>
    <property type="project" value="UniProtKB-KW"/>
</dbReference>
<feature type="domain" description="NACHT" evidence="5">
    <location>
        <begin position="101"/>
        <end position="235"/>
    </location>
</feature>
<dbReference type="InterPro" id="IPR041267">
    <property type="entry name" value="NLRP_HD2"/>
</dbReference>
<evidence type="ECO:0000256" key="3">
    <source>
        <dbReference type="ARBA" id="ARBA00022741"/>
    </source>
</evidence>
<dbReference type="SMART" id="SM01288">
    <property type="entry name" value="FISNA"/>
    <property type="match status" value="1"/>
</dbReference>
<dbReference type="AlphaFoldDB" id="A0A3B5KY22"/>
<dbReference type="Gene3D" id="3.40.50.300">
    <property type="entry name" value="P-loop containing nucleotide triphosphate hydrolases"/>
    <property type="match status" value="1"/>
</dbReference>
<dbReference type="PROSITE" id="PS50837">
    <property type="entry name" value="NACHT"/>
    <property type="match status" value="1"/>
</dbReference>
<evidence type="ECO:0000313" key="7">
    <source>
        <dbReference type="Proteomes" id="UP000261380"/>
    </source>
</evidence>
<dbReference type="InterPro" id="IPR029495">
    <property type="entry name" value="NACHT-assoc"/>
</dbReference>
<protein>
    <recommendedName>
        <fullName evidence="5">NACHT domain-containing protein</fullName>
    </recommendedName>
</protein>
<dbReference type="SMART" id="SM00368">
    <property type="entry name" value="LRR_RI"/>
    <property type="match status" value="1"/>
</dbReference>